<evidence type="ECO:0000313" key="1">
    <source>
        <dbReference type="EMBL" id="GGD86901.1"/>
    </source>
</evidence>
<gene>
    <name evidence="1" type="ORF">GCM10011312_08680</name>
</gene>
<evidence type="ECO:0000313" key="2">
    <source>
        <dbReference type="Proteomes" id="UP000652231"/>
    </source>
</evidence>
<dbReference type="PROSITE" id="PS51257">
    <property type="entry name" value="PROKAR_LIPOPROTEIN"/>
    <property type="match status" value="1"/>
</dbReference>
<keyword evidence="2" id="KW-1185">Reference proteome</keyword>
<protein>
    <submittedName>
        <fullName evidence="1">Uncharacterized protein</fullName>
    </submittedName>
</protein>
<accession>A0A8J2V8Z9</accession>
<dbReference type="SUPFAM" id="SSF50998">
    <property type="entry name" value="Quinoprotein alcohol dehydrogenase-like"/>
    <property type="match status" value="1"/>
</dbReference>
<name>A0A8J2V8Z9_9FLAO</name>
<comment type="caution">
    <text evidence="1">The sequence shown here is derived from an EMBL/GenBank/DDBJ whole genome shotgun (WGS) entry which is preliminary data.</text>
</comment>
<dbReference type="RefSeq" id="WP_188439866.1">
    <property type="nucleotide sequence ID" value="NZ_BMGK01000003.1"/>
</dbReference>
<dbReference type="Proteomes" id="UP000652231">
    <property type="component" value="Unassembled WGS sequence"/>
</dbReference>
<proteinExistence type="predicted"/>
<dbReference type="AlphaFoldDB" id="A0A8J2V8Z9"/>
<organism evidence="1 2">
    <name type="scientific">Planktosalinus lacus</name>
    <dbReference type="NCBI Taxonomy" id="1526573"/>
    <lineage>
        <taxon>Bacteria</taxon>
        <taxon>Pseudomonadati</taxon>
        <taxon>Bacteroidota</taxon>
        <taxon>Flavobacteriia</taxon>
        <taxon>Flavobacteriales</taxon>
        <taxon>Flavobacteriaceae</taxon>
        <taxon>Planktosalinus</taxon>
    </lineage>
</organism>
<reference evidence="1" key="2">
    <citation type="submission" date="2020-09" db="EMBL/GenBank/DDBJ databases">
        <authorList>
            <person name="Sun Q."/>
            <person name="Zhou Y."/>
        </authorList>
    </citation>
    <scope>NUCLEOTIDE SEQUENCE</scope>
    <source>
        <strain evidence="1">CGMCC 1.12924</strain>
    </source>
</reference>
<dbReference type="InterPro" id="IPR011047">
    <property type="entry name" value="Quinoprotein_ADH-like_sf"/>
</dbReference>
<dbReference type="EMBL" id="BMGK01000003">
    <property type="protein sequence ID" value="GGD86901.1"/>
    <property type="molecule type" value="Genomic_DNA"/>
</dbReference>
<reference evidence="1" key="1">
    <citation type="journal article" date="2014" name="Int. J. Syst. Evol. Microbiol.">
        <title>Complete genome sequence of Corynebacterium casei LMG S-19264T (=DSM 44701T), isolated from a smear-ripened cheese.</title>
        <authorList>
            <consortium name="US DOE Joint Genome Institute (JGI-PGF)"/>
            <person name="Walter F."/>
            <person name="Albersmeier A."/>
            <person name="Kalinowski J."/>
            <person name="Ruckert C."/>
        </authorList>
    </citation>
    <scope>NUCLEOTIDE SEQUENCE</scope>
    <source>
        <strain evidence="1">CGMCC 1.12924</strain>
    </source>
</reference>
<sequence>MKYFVALLLILSIVSCNTEKSKTGILTDFVPEESALILKSTNFSTLTSDIKNNGFLSQFTSHPAYNYFGENLEFSKYLHPISEVLISVKTENDSTHHLTLITREHPELFNLDSAQNKIVETLAYNEIKLQRVTLDSKIIYTTTLDSVFIAGSSQEIIERIIKKHKQPKTNPDNGFETIYNTLGASDFSVMVNGRLIQKTLKSSFPKIDQLPHIADWIAFDSEIQPGQLKLNGIAIAQDTLPQLLNVFKGTRPQRNLLAMVTPSSASGFISVTYDDFDILKNNLAAFHNTTDTIANHRPLFSSLNEIGVISIEDEKVVAMHAIDGSVTKDFLNPLLEEIAVYRDIPIHKISDSAVFKNNFSPLITTTPLLSAQLDDYFIFAEEQATLEKIITEYFNETTVGNLPYYKEHMQHMSSESSILIVALLPNFKNTFADWASGNSKEKIQQLKFGSHRMAAFQFVYDSHFAHFNGVIKETQNQSRGTGVSQLFAINLENELLSRPQFFNNHITKGKDVVVQDVANELYLISSTGKVLWSKQLDSEIIGDIQEVDLLKNGKTQLAFTTKNTFYILDRNGRAVSPFPMKFKDDITQPLSVFDYDNNRNYRFIIIQGEEIFMYDNKGKSVKGFIFKKANSPILLPPKHIRILNKDYIIIAEENGTINILHRTGQPRINVSQKFDFSENQIYTENNEFVILNTNDEKISIDQNGKVSKQNISSVSKNVFWEIIGNTKVTLDDNILRINNQKIELPFGLYTAPKISVSNRRILVTITDLQQQRSYAFNSLGELLNNFPIYGTSIMEMADATNNGKPNGVVKGGAKEVVLYEIN</sequence>